<feature type="compositionally biased region" description="Polar residues" evidence="1">
    <location>
        <begin position="618"/>
        <end position="627"/>
    </location>
</feature>
<dbReference type="Gene3D" id="1.25.40.990">
    <property type="match status" value="1"/>
</dbReference>
<dbReference type="eggNOG" id="KOG1860">
    <property type="taxonomic scope" value="Eukaryota"/>
</dbReference>
<dbReference type="OrthoDB" id="264795at2759"/>
<dbReference type="STRING" id="1220162.K1VFH6"/>
<protein>
    <recommendedName>
        <fullName evidence="2">SAC3/GANP/THP3 conserved domain-containing protein</fullName>
    </recommendedName>
</protein>
<evidence type="ECO:0000256" key="1">
    <source>
        <dbReference type="SAM" id="MobiDB-lite"/>
    </source>
</evidence>
<dbReference type="GO" id="GO:0006406">
    <property type="term" value="P:mRNA export from nucleus"/>
    <property type="evidence" value="ECO:0007669"/>
    <property type="project" value="TreeGrafter"/>
</dbReference>
<evidence type="ECO:0000259" key="2">
    <source>
        <dbReference type="Pfam" id="PF03399"/>
    </source>
</evidence>
<dbReference type="OMA" id="EFRAYML"/>
<dbReference type="InterPro" id="IPR005062">
    <property type="entry name" value="SAC3/GANP/THP3_conserved"/>
</dbReference>
<proteinExistence type="predicted"/>
<dbReference type="GO" id="GO:0005737">
    <property type="term" value="C:cytoplasm"/>
    <property type="evidence" value="ECO:0007669"/>
    <property type="project" value="TreeGrafter"/>
</dbReference>
<evidence type="ECO:0000313" key="3">
    <source>
        <dbReference type="EMBL" id="EKD02820.1"/>
    </source>
</evidence>
<name>K1VFH6_TRIAC</name>
<dbReference type="Proteomes" id="UP000006757">
    <property type="component" value="Unassembled WGS sequence"/>
</dbReference>
<dbReference type="InterPro" id="IPR045107">
    <property type="entry name" value="SAC3/GANP/THP3"/>
</dbReference>
<evidence type="ECO:0000313" key="4">
    <source>
        <dbReference type="Proteomes" id="UP000006757"/>
    </source>
</evidence>
<dbReference type="AlphaFoldDB" id="K1VFH6"/>
<dbReference type="Pfam" id="PF03399">
    <property type="entry name" value="SAC3_GANP"/>
    <property type="match status" value="1"/>
</dbReference>
<dbReference type="EMBL" id="AMBO01000276">
    <property type="protein sequence ID" value="EKD02820.1"/>
    <property type="molecule type" value="Genomic_DNA"/>
</dbReference>
<keyword evidence="4" id="KW-1185">Reference proteome</keyword>
<organism evidence="3 4">
    <name type="scientific">Trichosporon asahii var. asahii (strain CBS 8904)</name>
    <name type="common">Yeast</name>
    <dbReference type="NCBI Taxonomy" id="1220162"/>
    <lineage>
        <taxon>Eukaryota</taxon>
        <taxon>Fungi</taxon>
        <taxon>Dikarya</taxon>
        <taxon>Basidiomycota</taxon>
        <taxon>Agaricomycotina</taxon>
        <taxon>Tremellomycetes</taxon>
        <taxon>Trichosporonales</taxon>
        <taxon>Trichosporonaceae</taxon>
        <taxon>Trichosporon</taxon>
    </lineage>
</organism>
<accession>K1VFH6</accession>
<feature type="compositionally biased region" description="Low complexity" evidence="1">
    <location>
        <begin position="492"/>
        <end position="534"/>
    </location>
</feature>
<dbReference type="PANTHER" id="PTHR12436:SF3">
    <property type="entry name" value="GERMINAL-CENTER ASSOCIATED NUCLEAR PROTEIN"/>
    <property type="match status" value="1"/>
</dbReference>
<dbReference type="GO" id="GO:0070390">
    <property type="term" value="C:transcription export complex 2"/>
    <property type="evidence" value="ECO:0007669"/>
    <property type="project" value="TreeGrafter"/>
</dbReference>
<feature type="compositionally biased region" description="Pro residues" evidence="1">
    <location>
        <begin position="573"/>
        <end position="590"/>
    </location>
</feature>
<feature type="compositionally biased region" description="Pro residues" evidence="1">
    <location>
        <begin position="646"/>
        <end position="658"/>
    </location>
</feature>
<sequence>MNGDPDGDDELRKKSRLAARAARFNNVLPGNRYKELEEARIKERKAFIEQGLITSGKTDLDAAIDLRGTCERMCSEYETEFREYTKEIHPFEAAVAAYSRSDAGAGHGEAAILPSDLRTPAALVPPANPNAVNPPPPTARRALGYTAGFIRDRTRAIRKEFAIQSSWGHEEAIACFERIARWHILCLRELQEETGSNVDMHIDNAELGRAFTSLRQHYNDRREETGLDMPCPNEPEFRAYMLIFDLANKSVSIPTAELPAVILDHPIVQLAWQIRQAAQRNFDSQKEGSKLNSEYGANLITRFIRLLKQPNVPFLLSCLVEVRLREMRRSAIRALTRTYPQLKGDPIRRNEQGEIVERKMILMDMMDSLIGAEEQEDKDTAWDDIIPVSKNPDDESAAVVERFNIEVYRDGAQPVGALINRATRYNDNKDAPFTRRWKLITDKQGSASYADVVNGAGGVSVDGKPAARMVPSSAPSSLRVTAPVYQPKKMHSSTPAAPSIPSAPSSSNAFPSSTGAKSAFGSGQGSAFSSGSAFGPSSAFASGSAFQKAPAPAANGSVFGPKATNGFATATPTPAPEPAPVSKPPPPKEPPSTGGLAVPSFFQKPDTAPPKPPVPSFNFGTPSTPSEPSKAKEPAPAKIPSFFDKPAPPTTTPTPPVSSTPVPSFFKSSAPATVPVTPIKPLSPPKAVTPLGRRRAEPEVDRIKASRQLFRGASSILADELITSVVSALVDKAKPSLEKIVKVQESAKAYQDAKVARRAVIERYADLTLERMLLERVEEVSYSVYHSEQRVRHLTREIAEHWRSWTACMQTLREKAERERLETVKRLRGMGLARSIASYQINTATSSSWSVADIETVPQDQFDMGMELYEAEKTKDQLFASHSFMNSIAKAVTRHLRPTNDDAPIWETVLLSAEHAGTPAAPQARDWLESKFVPPTEVYHRNGIDFTFNVADVHGELPGSSNTGLYVFEAPLDTINSIQRSMNQDDAGDRLDAAAGAVQQRGRYRTALLILTWEYETLDDVIGRLGIQQNIEQFDSVAAVSLEDAEELDDRFAEAVRGLILEDPRKTQVAIPMEGKLVDSAAS</sequence>
<feature type="region of interest" description="Disordered" evidence="1">
    <location>
        <begin position="560"/>
        <end position="695"/>
    </location>
</feature>
<dbReference type="InParanoid" id="K1VFH6"/>
<feature type="domain" description="SAC3/GANP/THP3 conserved" evidence="2">
    <location>
        <begin position="73"/>
        <end position="341"/>
    </location>
</feature>
<feature type="compositionally biased region" description="Low complexity" evidence="1">
    <location>
        <begin position="659"/>
        <end position="669"/>
    </location>
</feature>
<feature type="region of interest" description="Disordered" evidence="1">
    <location>
        <begin position="486"/>
        <end position="534"/>
    </location>
</feature>
<dbReference type="HOGENOM" id="CLU_285779_0_0_1"/>
<reference evidence="3 4" key="1">
    <citation type="journal article" date="2012" name="Eukaryot. Cell">
        <title>Genome sequence of the Trichosporon asahii environmental strain CBS 8904.</title>
        <authorList>
            <person name="Yang R.Y."/>
            <person name="Li H.T."/>
            <person name="Zhu H."/>
            <person name="Zhou G.P."/>
            <person name="Wang M."/>
            <person name="Wang L."/>
        </authorList>
    </citation>
    <scope>NUCLEOTIDE SEQUENCE [LARGE SCALE GENOMIC DNA]</scope>
    <source>
        <strain evidence="3 4">CBS 8904</strain>
    </source>
</reference>
<comment type="caution">
    <text evidence="3">The sequence shown here is derived from an EMBL/GenBank/DDBJ whole genome shotgun (WGS) entry which is preliminary data.</text>
</comment>
<gene>
    <name evidence="3" type="ORF">A1Q2_02895</name>
</gene>
<dbReference type="PANTHER" id="PTHR12436">
    <property type="entry name" value="80 KDA MCM3-ASSOCIATED PROTEIN"/>
    <property type="match status" value="1"/>
</dbReference>